<name>A0A182I0I0_ANOAR</name>
<dbReference type="InterPro" id="IPR017853">
    <property type="entry name" value="GH"/>
</dbReference>
<dbReference type="EnsemblMetazoa" id="AARA007063-RA">
    <property type="protein sequence ID" value="AARA007063-PA"/>
    <property type="gene ID" value="AARA007063"/>
</dbReference>
<dbReference type="Proteomes" id="UP000075840">
    <property type="component" value="Unassembled WGS sequence"/>
</dbReference>
<keyword evidence="1" id="KW-0732">Signal</keyword>
<dbReference type="GO" id="GO:0008061">
    <property type="term" value="F:chitin binding"/>
    <property type="evidence" value="ECO:0007669"/>
    <property type="project" value="InterPro"/>
</dbReference>
<dbReference type="GO" id="GO:0005975">
    <property type="term" value="P:carbohydrate metabolic process"/>
    <property type="evidence" value="ECO:0007669"/>
    <property type="project" value="InterPro"/>
</dbReference>
<reference evidence="2" key="1">
    <citation type="submission" date="2022-08" db="UniProtKB">
        <authorList>
            <consortium name="EnsemblMetazoa"/>
        </authorList>
    </citation>
    <scope>IDENTIFICATION</scope>
    <source>
        <strain evidence="2">Dongola</strain>
    </source>
</reference>
<dbReference type="GO" id="GO:0005576">
    <property type="term" value="C:extracellular region"/>
    <property type="evidence" value="ECO:0007669"/>
    <property type="project" value="TreeGrafter"/>
</dbReference>
<proteinExistence type="predicted"/>
<dbReference type="PANTHER" id="PTHR11177">
    <property type="entry name" value="CHITINASE"/>
    <property type="match status" value="1"/>
</dbReference>
<dbReference type="PANTHER" id="PTHR11177:SF144">
    <property type="entry name" value="CHITINASE 5"/>
    <property type="match status" value="1"/>
</dbReference>
<dbReference type="AlphaFoldDB" id="A0A182I0I0"/>
<dbReference type="SUPFAM" id="SSF54556">
    <property type="entry name" value="Chitinase insertion domain"/>
    <property type="match status" value="1"/>
</dbReference>
<dbReference type="InterPro" id="IPR029070">
    <property type="entry name" value="Chitinase_insertion_sf"/>
</dbReference>
<dbReference type="VEuPathDB" id="VectorBase:AARA21_009864"/>
<evidence type="ECO:0000256" key="1">
    <source>
        <dbReference type="ARBA" id="ARBA00022729"/>
    </source>
</evidence>
<dbReference type="InterPro" id="IPR050314">
    <property type="entry name" value="Glycosyl_Hydrlase_18"/>
</dbReference>
<dbReference type="SMART" id="SM00636">
    <property type="entry name" value="Glyco_18"/>
    <property type="match status" value="1"/>
</dbReference>
<sequence>MCRVFTGFILAVLAASKVFVEAERIVCSFTSGSVYRRDEYAFQMTDIPVSLCTHVVYDRLAIDLYSKDTPYFTLTNPDADEPFDEFEKFSALKRTNPQLKLIICLRSIFIAQVASEPDQRRALIERLVQFMSTYNLDGVELFWADERFKSEESLYLLLEEVKSGFRAANYPTWEVTILIDIDHQGLDHARLCRLLDFVHVVGAGERKPKYGNNSTMPSANALFDVDDQTNMTLNDALQYWIDKGCPADKIVLGVVFIAQVFQLKKPNTVKTPMTYCTVPEEGPFCAYIEMCQKFNESDWTMGWDDTEGMAPHAFQTDYWAAYENEASVGRKGEIAREKGLAGVYAVALDLDDYRGKCGPAYPLLKSLCGSYRQKANN</sequence>
<dbReference type="Pfam" id="PF00704">
    <property type="entry name" value="Glyco_hydro_18"/>
    <property type="match status" value="1"/>
</dbReference>
<keyword evidence="3" id="KW-1185">Reference proteome</keyword>
<dbReference type="Gene3D" id="3.20.20.80">
    <property type="entry name" value="Glycosidases"/>
    <property type="match status" value="1"/>
</dbReference>
<evidence type="ECO:0000313" key="2">
    <source>
        <dbReference type="EnsemblMetazoa" id="AARA007063-PA"/>
    </source>
</evidence>
<accession>A0A182I0I0</accession>
<dbReference type="PROSITE" id="PS51910">
    <property type="entry name" value="GH18_2"/>
    <property type="match status" value="1"/>
</dbReference>
<dbReference type="GO" id="GO:0006032">
    <property type="term" value="P:chitin catabolic process"/>
    <property type="evidence" value="ECO:0007669"/>
    <property type="project" value="TreeGrafter"/>
</dbReference>
<evidence type="ECO:0000313" key="3">
    <source>
        <dbReference type="Proteomes" id="UP000075840"/>
    </source>
</evidence>
<dbReference type="InterPro" id="IPR011583">
    <property type="entry name" value="Chitinase_II/V-like_cat"/>
</dbReference>
<dbReference type="Gene3D" id="3.10.50.10">
    <property type="match status" value="1"/>
</dbReference>
<protein>
    <submittedName>
        <fullName evidence="2">Uncharacterized protein</fullName>
    </submittedName>
</protein>
<dbReference type="SUPFAM" id="SSF51445">
    <property type="entry name" value="(Trans)glycosidases"/>
    <property type="match status" value="1"/>
</dbReference>
<dbReference type="GO" id="GO:0004568">
    <property type="term" value="F:chitinase activity"/>
    <property type="evidence" value="ECO:0007669"/>
    <property type="project" value="TreeGrafter"/>
</dbReference>
<dbReference type="InterPro" id="IPR001223">
    <property type="entry name" value="Glyco_hydro18_cat"/>
</dbReference>
<dbReference type="EMBL" id="APCN01002078">
    <property type="status" value="NOT_ANNOTATED_CDS"/>
    <property type="molecule type" value="Genomic_DNA"/>
</dbReference>
<dbReference type="VEuPathDB" id="VectorBase:AARA007063"/>
<organism evidence="2 3">
    <name type="scientific">Anopheles arabiensis</name>
    <name type="common">Mosquito</name>
    <dbReference type="NCBI Taxonomy" id="7173"/>
    <lineage>
        <taxon>Eukaryota</taxon>
        <taxon>Metazoa</taxon>
        <taxon>Ecdysozoa</taxon>
        <taxon>Arthropoda</taxon>
        <taxon>Hexapoda</taxon>
        <taxon>Insecta</taxon>
        <taxon>Pterygota</taxon>
        <taxon>Neoptera</taxon>
        <taxon>Endopterygota</taxon>
        <taxon>Diptera</taxon>
        <taxon>Nematocera</taxon>
        <taxon>Culicoidea</taxon>
        <taxon>Culicidae</taxon>
        <taxon>Anophelinae</taxon>
        <taxon>Anopheles</taxon>
    </lineage>
</organism>